<keyword evidence="2" id="KW-0732">Signal</keyword>
<name>A4S0C3_OSTLU</name>
<reference evidence="3 4" key="1">
    <citation type="journal article" date="2007" name="Proc. Natl. Acad. Sci. U.S.A.">
        <title>The tiny eukaryote Ostreococcus provides genomic insights into the paradox of plankton speciation.</title>
        <authorList>
            <person name="Palenik B."/>
            <person name="Grimwood J."/>
            <person name="Aerts A."/>
            <person name="Rouze P."/>
            <person name="Salamov A."/>
            <person name="Putnam N."/>
            <person name="Dupont C."/>
            <person name="Jorgensen R."/>
            <person name="Derelle E."/>
            <person name="Rombauts S."/>
            <person name="Zhou K."/>
            <person name="Otillar R."/>
            <person name="Merchant S.S."/>
            <person name="Podell S."/>
            <person name="Gaasterland T."/>
            <person name="Napoli C."/>
            <person name="Gendler K."/>
            <person name="Manuell A."/>
            <person name="Tai V."/>
            <person name="Vallon O."/>
            <person name="Piganeau G."/>
            <person name="Jancek S."/>
            <person name="Heijde M."/>
            <person name="Jabbari K."/>
            <person name="Bowler C."/>
            <person name="Lohr M."/>
            <person name="Robbens S."/>
            <person name="Werner G."/>
            <person name="Dubchak I."/>
            <person name="Pazour G.J."/>
            <person name="Ren Q."/>
            <person name="Paulsen I."/>
            <person name="Delwiche C."/>
            <person name="Schmutz J."/>
            <person name="Rokhsar D."/>
            <person name="Van de Peer Y."/>
            <person name="Moreau H."/>
            <person name="Grigoriev I.V."/>
        </authorList>
    </citation>
    <scope>NUCLEOTIDE SEQUENCE [LARGE SCALE GENOMIC DNA]</scope>
    <source>
        <strain evidence="3 4">CCE9901</strain>
    </source>
</reference>
<protein>
    <submittedName>
        <fullName evidence="3">Uncharacterized protein</fullName>
    </submittedName>
</protein>
<evidence type="ECO:0000313" key="3">
    <source>
        <dbReference type="EMBL" id="ABO97241.1"/>
    </source>
</evidence>
<dbReference type="AlphaFoldDB" id="A4S0C3"/>
<dbReference type="Gramene" id="ABO97241">
    <property type="protein sequence ID" value="ABO97241"/>
    <property type="gene ID" value="OSTLU_16178"/>
</dbReference>
<keyword evidence="1" id="KW-1133">Transmembrane helix</keyword>
<organism evidence="3 4">
    <name type="scientific">Ostreococcus lucimarinus (strain CCE9901)</name>
    <dbReference type="NCBI Taxonomy" id="436017"/>
    <lineage>
        <taxon>Eukaryota</taxon>
        <taxon>Viridiplantae</taxon>
        <taxon>Chlorophyta</taxon>
        <taxon>Mamiellophyceae</taxon>
        <taxon>Mamiellales</taxon>
        <taxon>Bathycoccaceae</taxon>
        <taxon>Ostreococcus</taxon>
    </lineage>
</organism>
<sequence length="369" mass="39852">MATSRRRRARLGALVLACVAALAARARASDVDTECAEARRACARDARRAIDSDARLQKFLATATRDATRADGDAALGASRYGGFVADDAPRLAFAELVALGCCLFDGECARDAATRAARRGDDEAAATRDALEIGGALLFRASEHEHWTKMPGIGTLGADARTCAEATGTTRCDDALVATYVKAGDAGDELGVLRAGDAMLRRYVAGLATRVQGEGAREECDATRGGDVGDAAGARALFKRLLTSNRFDKVAAERLREVTRAEELWVDPTRGGTPDKAYLMADALIRLASRGATAIAVCVVFYVFRNFTFIGGAWRFARSVFLAVTGISLVTRVFKRVRAFVKWLRWKPPVVDTRQARREEARKSKKRV</sequence>
<dbReference type="GeneID" id="5003037"/>
<evidence type="ECO:0000256" key="2">
    <source>
        <dbReference type="SAM" id="SignalP"/>
    </source>
</evidence>
<dbReference type="Proteomes" id="UP000001568">
    <property type="component" value="Chromosome 7"/>
</dbReference>
<dbReference type="EMBL" id="CP000587">
    <property type="protein sequence ID" value="ABO97241.1"/>
    <property type="molecule type" value="Genomic_DNA"/>
</dbReference>
<gene>
    <name evidence="3" type="ORF">OSTLU_16178</name>
</gene>
<keyword evidence="4" id="KW-1185">Reference proteome</keyword>
<evidence type="ECO:0000256" key="1">
    <source>
        <dbReference type="SAM" id="Phobius"/>
    </source>
</evidence>
<dbReference type="KEGG" id="olu:OSTLU_16178"/>
<accession>A4S0C3</accession>
<dbReference type="HOGENOM" id="CLU_750973_0_0_1"/>
<feature type="transmembrane region" description="Helical" evidence="1">
    <location>
        <begin position="284"/>
        <end position="305"/>
    </location>
</feature>
<proteinExistence type="predicted"/>
<feature type="transmembrane region" description="Helical" evidence="1">
    <location>
        <begin position="317"/>
        <end position="335"/>
    </location>
</feature>
<feature type="signal peptide" evidence="2">
    <location>
        <begin position="1"/>
        <end position="28"/>
    </location>
</feature>
<keyword evidence="1" id="KW-0812">Transmembrane</keyword>
<keyword evidence="1" id="KW-0472">Membrane</keyword>
<dbReference type="RefSeq" id="XP_001418948.1">
    <property type="nucleotide sequence ID" value="XM_001418911.1"/>
</dbReference>
<evidence type="ECO:0000313" key="4">
    <source>
        <dbReference type="Proteomes" id="UP000001568"/>
    </source>
</evidence>
<dbReference type="OMA" id="DCADEIT"/>
<feature type="chain" id="PRO_5002673091" evidence="2">
    <location>
        <begin position="29"/>
        <end position="369"/>
    </location>
</feature>
<dbReference type="OrthoDB" id="10582767at2759"/>